<keyword evidence="3" id="KW-0813">Transport</keyword>
<accession>A0A0F7TJU9</accession>
<gene>
    <name evidence="10" type="ORF">PMG11_01979</name>
</gene>
<dbReference type="PANTHER" id="PTHR23501">
    <property type="entry name" value="MAJOR FACILITATOR SUPERFAMILY"/>
    <property type="match status" value="1"/>
</dbReference>
<dbReference type="PROSITE" id="PS50850">
    <property type="entry name" value="MFS"/>
    <property type="match status" value="1"/>
</dbReference>
<reference evidence="11" key="1">
    <citation type="journal article" date="2015" name="Genome Announc.">
        <title>Draft genome sequence of the fungus Penicillium brasilianum MG11.</title>
        <authorList>
            <person name="Horn F."/>
            <person name="Linde J."/>
            <person name="Mattern D.J."/>
            <person name="Walther G."/>
            <person name="Guthke R."/>
            <person name="Brakhage A.A."/>
            <person name="Valiante V."/>
        </authorList>
    </citation>
    <scope>NUCLEOTIDE SEQUENCE [LARGE SCALE GENOMIC DNA]</scope>
    <source>
        <strain evidence="11">MG11</strain>
    </source>
</reference>
<name>A0A0F7TJU9_PENBI</name>
<feature type="domain" description="Major facilitator superfamily (MFS) profile" evidence="9">
    <location>
        <begin position="60"/>
        <end position="548"/>
    </location>
</feature>
<feature type="transmembrane region" description="Helical" evidence="8">
    <location>
        <begin position="454"/>
        <end position="476"/>
    </location>
</feature>
<keyword evidence="4 8" id="KW-0812">Transmembrane</keyword>
<feature type="transmembrane region" description="Helical" evidence="8">
    <location>
        <begin position="320"/>
        <end position="344"/>
    </location>
</feature>
<feature type="transmembrane region" description="Helical" evidence="8">
    <location>
        <begin position="59"/>
        <end position="82"/>
    </location>
</feature>
<evidence type="ECO:0000313" key="10">
    <source>
        <dbReference type="EMBL" id="CEJ55741.1"/>
    </source>
</evidence>
<feature type="region of interest" description="Disordered" evidence="7">
    <location>
        <begin position="1"/>
        <end position="49"/>
    </location>
</feature>
<comment type="similarity">
    <text evidence="2">Belongs to the major facilitator superfamily.</text>
</comment>
<dbReference type="CDD" id="cd17502">
    <property type="entry name" value="MFS_Azr1_MDR_like"/>
    <property type="match status" value="1"/>
</dbReference>
<evidence type="ECO:0000259" key="9">
    <source>
        <dbReference type="PROSITE" id="PS50850"/>
    </source>
</evidence>
<proteinExistence type="inferred from homology"/>
<feature type="compositionally biased region" description="Polar residues" evidence="7">
    <location>
        <begin position="8"/>
        <end position="25"/>
    </location>
</feature>
<dbReference type="GO" id="GO:0000329">
    <property type="term" value="C:fungal-type vacuole membrane"/>
    <property type="evidence" value="ECO:0007669"/>
    <property type="project" value="TreeGrafter"/>
</dbReference>
<feature type="transmembrane region" description="Helical" evidence="8">
    <location>
        <begin position="383"/>
        <end position="404"/>
    </location>
</feature>
<feature type="transmembrane region" description="Helical" evidence="8">
    <location>
        <begin position="416"/>
        <end position="442"/>
    </location>
</feature>
<feature type="transmembrane region" description="Helical" evidence="8">
    <location>
        <begin position="275"/>
        <end position="299"/>
    </location>
</feature>
<dbReference type="Pfam" id="PF07690">
    <property type="entry name" value="MFS_1"/>
    <property type="match status" value="1"/>
</dbReference>
<evidence type="ECO:0000256" key="8">
    <source>
        <dbReference type="SAM" id="Phobius"/>
    </source>
</evidence>
<keyword evidence="5 8" id="KW-1133">Transmembrane helix</keyword>
<dbReference type="Proteomes" id="UP000042958">
    <property type="component" value="Unassembled WGS sequence"/>
</dbReference>
<feature type="transmembrane region" description="Helical" evidence="8">
    <location>
        <begin position="150"/>
        <end position="170"/>
    </location>
</feature>
<dbReference type="PANTHER" id="PTHR23501:SF84">
    <property type="entry name" value="VACUOLAR MEMBRANE AMINO ACID UPTAKE TRANSPORTER FNX2"/>
    <property type="match status" value="1"/>
</dbReference>
<dbReference type="GO" id="GO:0012505">
    <property type="term" value="C:endomembrane system"/>
    <property type="evidence" value="ECO:0007669"/>
    <property type="project" value="UniProtKB-SubCell"/>
</dbReference>
<organism evidence="10 11">
    <name type="scientific">Penicillium brasilianum</name>
    <dbReference type="NCBI Taxonomy" id="104259"/>
    <lineage>
        <taxon>Eukaryota</taxon>
        <taxon>Fungi</taxon>
        <taxon>Dikarya</taxon>
        <taxon>Ascomycota</taxon>
        <taxon>Pezizomycotina</taxon>
        <taxon>Eurotiomycetes</taxon>
        <taxon>Eurotiomycetidae</taxon>
        <taxon>Eurotiales</taxon>
        <taxon>Aspergillaceae</taxon>
        <taxon>Penicillium</taxon>
    </lineage>
</organism>
<dbReference type="Gene3D" id="1.20.1720.10">
    <property type="entry name" value="Multidrug resistance protein D"/>
    <property type="match status" value="1"/>
</dbReference>
<dbReference type="GO" id="GO:0046943">
    <property type="term" value="F:carboxylic acid transmembrane transporter activity"/>
    <property type="evidence" value="ECO:0007669"/>
    <property type="project" value="UniProtKB-ARBA"/>
</dbReference>
<dbReference type="EMBL" id="CDHK01000002">
    <property type="protein sequence ID" value="CEJ55741.1"/>
    <property type="molecule type" value="Genomic_DNA"/>
</dbReference>
<dbReference type="AlphaFoldDB" id="A0A0F7TJU9"/>
<evidence type="ECO:0000256" key="4">
    <source>
        <dbReference type="ARBA" id="ARBA00022692"/>
    </source>
</evidence>
<dbReference type="InterPro" id="IPR036259">
    <property type="entry name" value="MFS_trans_sf"/>
</dbReference>
<feature type="transmembrane region" description="Helical" evidence="8">
    <location>
        <begin position="356"/>
        <end position="376"/>
    </location>
</feature>
<feature type="transmembrane region" description="Helical" evidence="8">
    <location>
        <begin position="182"/>
        <end position="205"/>
    </location>
</feature>
<dbReference type="GO" id="GO:0015174">
    <property type="term" value="F:basic amino acid transmembrane transporter activity"/>
    <property type="evidence" value="ECO:0007669"/>
    <property type="project" value="TreeGrafter"/>
</dbReference>
<protein>
    <submittedName>
        <fullName evidence="10">Putative MFS drug transporter</fullName>
    </submittedName>
</protein>
<keyword evidence="6 8" id="KW-0472">Membrane</keyword>
<dbReference type="SUPFAM" id="SSF103473">
    <property type="entry name" value="MFS general substrate transporter"/>
    <property type="match status" value="2"/>
</dbReference>
<comment type="subcellular location">
    <subcellularLocation>
        <location evidence="1">Endomembrane system</location>
        <topology evidence="1">Multi-pass membrane protein</topology>
    </subcellularLocation>
</comment>
<dbReference type="OrthoDB" id="3437016at2759"/>
<feature type="transmembrane region" description="Helical" evidence="8">
    <location>
        <begin position="526"/>
        <end position="544"/>
    </location>
</feature>
<evidence type="ECO:0000313" key="11">
    <source>
        <dbReference type="Proteomes" id="UP000042958"/>
    </source>
</evidence>
<evidence type="ECO:0000256" key="5">
    <source>
        <dbReference type="ARBA" id="ARBA00022989"/>
    </source>
</evidence>
<dbReference type="InterPro" id="IPR020846">
    <property type="entry name" value="MFS_dom"/>
</dbReference>
<dbReference type="FunFam" id="1.20.1720.10:FF:000013">
    <property type="entry name" value="Related to multidrug resistance proteins"/>
    <property type="match status" value="1"/>
</dbReference>
<evidence type="ECO:0000256" key="3">
    <source>
        <dbReference type="ARBA" id="ARBA00022448"/>
    </source>
</evidence>
<keyword evidence="11" id="KW-1185">Reference proteome</keyword>
<feature type="transmembrane region" description="Helical" evidence="8">
    <location>
        <begin position="211"/>
        <end position="231"/>
    </location>
</feature>
<feature type="transmembrane region" description="Helical" evidence="8">
    <location>
        <begin position="252"/>
        <end position="269"/>
    </location>
</feature>
<evidence type="ECO:0000256" key="7">
    <source>
        <dbReference type="SAM" id="MobiDB-lite"/>
    </source>
</evidence>
<sequence>MAPKRTPTETSPLLSESNGHGTASNGAIVDHDAESGEPGQSAEEQGKEPFPDAKKQLKYILPAISIGIFLSAADQTIIMASYGQIGSDLKALNLTSWIATSYFLTLTSFQPLYGKLSDIFGRKPCLLFAYAIFGLGCLFCGLARNINELIAARVFQGIGGGGMTTVVSILMSDIVPLRDRGLWQGIINIIYATGSGIGAPLGGILADYIGWRWAFLAQFPMCILAFIAVSFMLKLPAQENSHWKDKLRRIDFLGAVVLIGAILGFLLGLDRGSNVSWTLPLTVASLSVSVVLFIAFILVEIYLAAEPFAPGHIIFNRTFFALYGCNFFSFGGWLAALFYIPLYFQAVHGVSATIAGLRLLPCILAGVSGSLFSGFVMRSTGKYYWLTIIAYSLLTTGCFTIYMFSGGVVASVIPMILGTVMSAFGNGIGVTTTLVGLISNATHEDQAVVTACSYLFRSLGSVIGLSLSSTIVQQLLREGLREGLRDSKDIDQIVNGVRESLDYIKKLDPEIASIVRGCYGSSVNQGFAFMVVVVFFALFSAFFMREAKLTR</sequence>
<feature type="transmembrane region" description="Helical" evidence="8">
    <location>
        <begin position="94"/>
        <end position="113"/>
    </location>
</feature>
<dbReference type="Gene3D" id="1.20.1250.20">
    <property type="entry name" value="MFS general substrate transporter like domains"/>
    <property type="match status" value="1"/>
</dbReference>
<evidence type="ECO:0000256" key="1">
    <source>
        <dbReference type="ARBA" id="ARBA00004127"/>
    </source>
</evidence>
<evidence type="ECO:0000256" key="6">
    <source>
        <dbReference type="ARBA" id="ARBA00023136"/>
    </source>
</evidence>
<evidence type="ECO:0000256" key="2">
    <source>
        <dbReference type="ARBA" id="ARBA00008335"/>
    </source>
</evidence>
<dbReference type="InterPro" id="IPR011701">
    <property type="entry name" value="MFS"/>
</dbReference>
<feature type="transmembrane region" description="Helical" evidence="8">
    <location>
        <begin position="125"/>
        <end position="144"/>
    </location>
</feature>